<sequence length="546" mass="61406">MGDPWRPARLIWVGDDSGLPGPDSNILCGGLVPVGNEDIRDNAVIPPCFQSDQLQSLAESLGGKWFFDTKDGAHKEVHQSLVIFSERARLSGCAMEYWTSQKLIDTLLKEDVNTNDGISDRTLIYFCWTTEPNVSVMQVVYRILQGLENLPTNAKRVRCFPNIRELQESERKMGDINALDHIANASAFPQYRFRPQTCTKVTDCTLEEPFVMKRTHSSTSTHVNLEPKQDIYTRLPCRRYHDPSAEKEECAARITNYSKTSLAELKAECEQRGIDTSCISNPRAKVEYIALLKDDIFSAISTPASGAETVNAWNHAPRWFHQQKIDSLVNFGEFRVIVATLPSADGLRGRMGHVFEAFHTKPRKDMTNPIVSTMSRVFDELLSQEHCGTKTYRDLEDFSLWIFDQLRKYDALPANNVGPAPAIVDDALRSVVDKENIPPDRPCEKRKWSLEGGPTLPRKSRKADHGKAEAVASHERDAVRGDSMFESLEVGVRLDIGISSAADGHRFFVNEVTRFWYGDLISYKSAEPKTRICSALAKAGCQHFFG</sequence>
<dbReference type="AlphaFoldDB" id="A0A139HYV5"/>
<dbReference type="Proteomes" id="UP000070133">
    <property type="component" value="Unassembled WGS sequence"/>
</dbReference>
<evidence type="ECO:0000256" key="1">
    <source>
        <dbReference type="SAM" id="MobiDB-lite"/>
    </source>
</evidence>
<dbReference type="EMBL" id="LFZN01000001">
    <property type="protein sequence ID" value="KXT07645.1"/>
    <property type="molecule type" value="Genomic_DNA"/>
</dbReference>
<feature type="compositionally biased region" description="Basic and acidic residues" evidence="1">
    <location>
        <begin position="440"/>
        <end position="449"/>
    </location>
</feature>
<organism evidence="2 3">
    <name type="scientific">Pseudocercospora eumusae</name>
    <dbReference type="NCBI Taxonomy" id="321146"/>
    <lineage>
        <taxon>Eukaryota</taxon>
        <taxon>Fungi</taxon>
        <taxon>Dikarya</taxon>
        <taxon>Ascomycota</taxon>
        <taxon>Pezizomycotina</taxon>
        <taxon>Dothideomycetes</taxon>
        <taxon>Dothideomycetidae</taxon>
        <taxon>Mycosphaerellales</taxon>
        <taxon>Mycosphaerellaceae</taxon>
        <taxon>Pseudocercospora</taxon>
    </lineage>
</organism>
<dbReference type="OrthoDB" id="4789692at2759"/>
<evidence type="ECO:0000313" key="2">
    <source>
        <dbReference type="EMBL" id="KXT07645.1"/>
    </source>
</evidence>
<protein>
    <submittedName>
        <fullName evidence="2">Uncharacterized protein</fullName>
    </submittedName>
</protein>
<keyword evidence="3" id="KW-1185">Reference proteome</keyword>
<feature type="region of interest" description="Disordered" evidence="1">
    <location>
        <begin position="440"/>
        <end position="473"/>
    </location>
</feature>
<feature type="compositionally biased region" description="Basic and acidic residues" evidence="1">
    <location>
        <begin position="463"/>
        <end position="473"/>
    </location>
</feature>
<name>A0A139HYV5_9PEZI</name>
<gene>
    <name evidence="2" type="ORF">AC578_10188</name>
</gene>
<reference evidence="2 3" key="1">
    <citation type="submission" date="2015-07" db="EMBL/GenBank/DDBJ databases">
        <title>Comparative genomics of the Sigatoka disease complex on banana suggests a link between parallel evolutionary changes in Pseudocercospora fijiensis and Pseudocercospora eumusae and increased virulence on the banana host.</title>
        <authorList>
            <person name="Chang T.-C."/>
            <person name="Salvucci A."/>
            <person name="Crous P.W."/>
            <person name="Stergiopoulos I."/>
        </authorList>
    </citation>
    <scope>NUCLEOTIDE SEQUENCE [LARGE SCALE GENOMIC DNA]</scope>
    <source>
        <strain evidence="2 3">CBS 114824</strain>
    </source>
</reference>
<proteinExistence type="predicted"/>
<accession>A0A139HYV5</accession>
<comment type="caution">
    <text evidence="2">The sequence shown here is derived from an EMBL/GenBank/DDBJ whole genome shotgun (WGS) entry which is preliminary data.</text>
</comment>
<evidence type="ECO:0000313" key="3">
    <source>
        <dbReference type="Proteomes" id="UP000070133"/>
    </source>
</evidence>